<comment type="subcellular location">
    <subcellularLocation>
        <location evidence="1">Membrane</location>
        <topology evidence="1">Single-pass membrane protein</topology>
    </subcellularLocation>
</comment>
<dbReference type="AlphaFoldDB" id="A0A4R2NXL6"/>
<sequence length="320" mass="35729">MKIALVATAKDEGPFLLEWVAYHRLAGFDPIIVFQNDSTDGTAAILTELDRIGAISYFDNPAKRGRHQIRAYTRAAKLDSYRAADWAMALDLDEFLCVKCGAGRVQDLLAAVPDTDQVLVNWRFFGAGGYASLSDRLVTERFTLCDRAADMSGELKAYKTLFRTALFERPGVHRVHPRDDAGGPLRTVNGSGLVEGAFEIKNFRSTDPGLLSLAQVNHYVLRDASSFLIKATRGSAHQPDRDLRENFWNRRQKRANVDQDRTLHDRAADIAAEMAVLDDQSGGRLGRLRQKALRHYAARLESLLEDPANRDLFVHCARTA</sequence>
<evidence type="ECO:0000256" key="2">
    <source>
        <dbReference type="ARBA" id="ARBA00022692"/>
    </source>
</evidence>
<dbReference type="RefSeq" id="WP_165918935.1">
    <property type="nucleotide sequence ID" value="NZ_NRRP01000025.1"/>
</dbReference>
<proteinExistence type="predicted"/>
<keyword evidence="4" id="KW-0808">Transferase</keyword>
<name>A0A4R2NXL6_RHOAD</name>
<dbReference type="Pfam" id="PF13704">
    <property type="entry name" value="Glyco_tranf_2_4"/>
    <property type="match status" value="1"/>
</dbReference>
<keyword evidence="3" id="KW-0472">Membrane</keyword>
<accession>A0A4R2NXL6</accession>
<protein>
    <submittedName>
        <fullName evidence="4">Glycosyl transferase family 2</fullName>
    </submittedName>
</protein>
<reference evidence="4 5" key="1">
    <citation type="submission" date="2019-03" db="EMBL/GenBank/DDBJ databases">
        <title>Genomic Encyclopedia of Type Strains, Phase IV (KMG-IV): sequencing the most valuable type-strain genomes for metagenomic binning, comparative biology and taxonomic classification.</title>
        <authorList>
            <person name="Goeker M."/>
        </authorList>
    </citation>
    <scope>NUCLEOTIDE SEQUENCE [LARGE SCALE GENOMIC DNA]</scope>
    <source>
        <strain evidence="4 5">DSM 2781</strain>
    </source>
</reference>
<comment type="caution">
    <text evidence="4">The sequence shown here is derived from an EMBL/GenBank/DDBJ whole genome shotgun (WGS) entry which is preliminary data.</text>
</comment>
<dbReference type="EMBL" id="SLXL01000002">
    <property type="protein sequence ID" value="TCP26331.1"/>
    <property type="molecule type" value="Genomic_DNA"/>
</dbReference>
<evidence type="ECO:0000313" key="5">
    <source>
        <dbReference type="Proteomes" id="UP000295733"/>
    </source>
</evidence>
<evidence type="ECO:0000256" key="1">
    <source>
        <dbReference type="ARBA" id="ARBA00004167"/>
    </source>
</evidence>
<dbReference type="GO" id="GO:0005737">
    <property type="term" value="C:cytoplasm"/>
    <property type="evidence" value="ECO:0007669"/>
    <property type="project" value="TreeGrafter"/>
</dbReference>
<dbReference type="Proteomes" id="UP000295733">
    <property type="component" value="Unassembled WGS sequence"/>
</dbReference>
<evidence type="ECO:0000256" key="3">
    <source>
        <dbReference type="ARBA" id="ARBA00022989"/>
    </source>
</evidence>
<organism evidence="4 5">
    <name type="scientific">Rhodovulum adriaticum</name>
    <name type="common">Rhodopseudomonas adriatica</name>
    <dbReference type="NCBI Taxonomy" id="35804"/>
    <lineage>
        <taxon>Bacteria</taxon>
        <taxon>Pseudomonadati</taxon>
        <taxon>Pseudomonadota</taxon>
        <taxon>Alphaproteobacteria</taxon>
        <taxon>Rhodobacterales</taxon>
        <taxon>Paracoccaceae</taxon>
        <taxon>Rhodovulum</taxon>
    </lineage>
</organism>
<gene>
    <name evidence="4" type="ORF">EV656_102296</name>
</gene>
<keyword evidence="3" id="KW-1133">Transmembrane helix</keyword>
<dbReference type="GO" id="GO:0016020">
    <property type="term" value="C:membrane"/>
    <property type="evidence" value="ECO:0007669"/>
    <property type="project" value="UniProtKB-SubCell"/>
</dbReference>
<dbReference type="GO" id="GO:0016757">
    <property type="term" value="F:glycosyltransferase activity"/>
    <property type="evidence" value="ECO:0007669"/>
    <property type="project" value="TreeGrafter"/>
</dbReference>
<keyword evidence="2" id="KW-0812">Transmembrane</keyword>
<evidence type="ECO:0000313" key="4">
    <source>
        <dbReference type="EMBL" id="TCP26331.1"/>
    </source>
</evidence>
<dbReference type="PANTHER" id="PTHR21461:SF69">
    <property type="entry name" value="GLYCOSYLTRANSFERASE FAMILY 92 PROTEIN"/>
    <property type="match status" value="1"/>
</dbReference>
<dbReference type="PANTHER" id="PTHR21461">
    <property type="entry name" value="GLYCOSYLTRANSFERASE FAMILY 92 PROTEIN"/>
    <property type="match status" value="1"/>
</dbReference>
<keyword evidence="5" id="KW-1185">Reference proteome</keyword>